<dbReference type="PANTHER" id="PTHR45784:SF3">
    <property type="entry name" value="C-TYPE LECTIN DOMAIN FAMILY 4 MEMBER K-LIKE-RELATED"/>
    <property type="match status" value="1"/>
</dbReference>
<gene>
    <name evidence="4" type="ORF">Q7C36_009320</name>
</gene>
<evidence type="ECO:0000256" key="2">
    <source>
        <dbReference type="SAM" id="SignalP"/>
    </source>
</evidence>
<dbReference type="SUPFAM" id="SSF56436">
    <property type="entry name" value="C-type lectin-like"/>
    <property type="match status" value="2"/>
</dbReference>
<feature type="domain" description="C-type lectin" evidence="3">
    <location>
        <begin position="25"/>
        <end position="135"/>
    </location>
</feature>
<dbReference type="Gene3D" id="3.10.100.10">
    <property type="entry name" value="Mannose-Binding Protein A, subunit A"/>
    <property type="match status" value="2"/>
</dbReference>
<keyword evidence="5" id="KW-1185">Reference proteome</keyword>
<reference evidence="4" key="1">
    <citation type="submission" date="2023-08" db="EMBL/GenBank/DDBJ databases">
        <title>Pelteobagrus vachellii genome.</title>
        <authorList>
            <person name="Liu H."/>
        </authorList>
    </citation>
    <scope>NUCLEOTIDE SEQUENCE</scope>
    <source>
        <strain evidence="4">PRFRI_2022a</strain>
        <tissue evidence="4">Muscle</tissue>
    </source>
</reference>
<dbReference type="Pfam" id="PF00059">
    <property type="entry name" value="Lectin_C"/>
    <property type="match status" value="2"/>
</dbReference>
<dbReference type="InterPro" id="IPR001304">
    <property type="entry name" value="C-type_lectin-like"/>
</dbReference>
<protein>
    <recommendedName>
        <fullName evidence="3">C-type lectin domain-containing protein</fullName>
    </recommendedName>
</protein>
<evidence type="ECO:0000259" key="3">
    <source>
        <dbReference type="PROSITE" id="PS50041"/>
    </source>
</evidence>
<proteinExistence type="predicted"/>
<dbReference type="AlphaFoldDB" id="A0AA88N8J3"/>
<sequence length="312" mass="35889">MEQHLFILLLFTVIVPLVLSVPRKYYLIQQGKTWRDARAYCQATHIDLAVITSYKDLVQLQNEAQRQHFSSSAWIGLYNYYNTWLWSFGSEPLGSVTIWKTGEPNNYGGNEACGAITPIGWNDIPCGNTYPYMCFDGNKTGNSRYIYISSPLSWAAAQAFCRQYYTDLVTITNATENSVIHGMVSGYTWIGLYRDTWRWTDHTIFSTTSWLATQPDQYQWKQGCGFISSGRAVNTQCTNIMPFFCYTFITGKQQIVRMKIQSYQDVNDDSVKVAILEQIKKKMNNYGMGENITVKWRKESDGKVFYLVKEAL</sequence>
<dbReference type="Proteomes" id="UP001187315">
    <property type="component" value="Unassembled WGS sequence"/>
</dbReference>
<feature type="chain" id="PRO_5041690191" description="C-type lectin domain-containing protein" evidence="2">
    <location>
        <begin position="21"/>
        <end position="312"/>
    </location>
</feature>
<evidence type="ECO:0000256" key="1">
    <source>
        <dbReference type="ARBA" id="ARBA00023157"/>
    </source>
</evidence>
<name>A0AA88N8J3_TACVA</name>
<dbReference type="SMART" id="SM00034">
    <property type="entry name" value="CLECT"/>
    <property type="match status" value="2"/>
</dbReference>
<dbReference type="PROSITE" id="PS00615">
    <property type="entry name" value="C_TYPE_LECTIN_1"/>
    <property type="match status" value="1"/>
</dbReference>
<organism evidence="4 5">
    <name type="scientific">Tachysurus vachellii</name>
    <name type="common">Darkbarbel catfish</name>
    <name type="synonym">Pelteobagrus vachellii</name>
    <dbReference type="NCBI Taxonomy" id="175792"/>
    <lineage>
        <taxon>Eukaryota</taxon>
        <taxon>Metazoa</taxon>
        <taxon>Chordata</taxon>
        <taxon>Craniata</taxon>
        <taxon>Vertebrata</taxon>
        <taxon>Euteleostomi</taxon>
        <taxon>Actinopterygii</taxon>
        <taxon>Neopterygii</taxon>
        <taxon>Teleostei</taxon>
        <taxon>Ostariophysi</taxon>
        <taxon>Siluriformes</taxon>
        <taxon>Bagridae</taxon>
        <taxon>Tachysurus</taxon>
    </lineage>
</organism>
<accession>A0AA88N8J3</accession>
<feature type="domain" description="C-type lectin" evidence="3">
    <location>
        <begin position="140"/>
        <end position="246"/>
    </location>
</feature>
<comment type="caution">
    <text evidence="4">The sequence shown here is derived from an EMBL/GenBank/DDBJ whole genome shotgun (WGS) entry which is preliminary data.</text>
</comment>
<evidence type="ECO:0000313" key="5">
    <source>
        <dbReference type="Proteomes" id="UP001187315"/>
    </source>
</evidence>
<keyword evidence="2" id="KW-0732">Signal</keyword>
<dbReference type="EMBL" id="JAVHJS010000008">
    <property type="protein sequence ID" value="KAK2850537.1"/>
    <property type="molecule type" value="Genomic_DNA"/>
</dbReference>
<dbReference type="InterPro" id="IPR016187">
    <property type="entry name" value="CTDL_fold"/>
</dbReference>
<keyword evidence="1" id="KW-1015">Disulfide bond</keyword>
<dbReference type="PROSITE" id="PS50041">
    <property type="entry name" value="C_TYPE_LECTIN_2"/>
    <property type="match status" value="2"/>
</dbReference>
<feature type="signal peptide" evidence="2">
    <location>
        <begin position="1"/>
        <end position="20"/>
    </location>
</feature>
<dbReference type="InterPro" id="IPR016186">
    <property type="entry name" value="C-type_lectin-like/link_sf"/>
</dbReference>
<dbReference type="InterPro" id="IPR018378">
    <property type="entry name" value="C-type_lectin_CS"/>
</dbReference>
<dbReference type="PANTHER" id="PTHR45784">
    <property type="entry name" value="C-TYPE LECTIN DOMAIN FAMILY 20 MEMBER A-RELATED"/>
    <property type="match status" value="1"/>
</dbReference>
<evidence type="ECO:0000313" key="4">
    <source>
        <dbReference type="EMBL" id="KAK2850537.1"/>
    </source>
</evidence>